<dbReference type="AlphaFoldDB" id="A0A8H6NV25"/>
<keyword evidence="2" id="KW-1185">Reference proteome</keyword>
<accession>A0A8H6NV25</accession>
<reference evidence="1" key="1">
    <citation type="journal article" date="2020" name="Phytopathology">
        <title>Genome Sequence Resources of Colletotrichum truncatum, C. plurivorum, C. musicola, and C. sojae: Four Species Pathogenic to Soybean (Glycine max).</title>
        <authorList>
            <person name="Rogerio F."/>
            <person name="Boufleur T.R."/>
            <person name="Ciampi-Guillardi M."/>
            <person name="Sukno S.A."/>
            <person name="Thon M.R."/>
            <person name="Massola Junior N.S."/>
            <person name="Baroncelli R."/>
        </authorList>
    </citation>
    <scope>NUCLEOTIDE SEQUENCE</scope>
    <source>
        <strain evidence="1">LFN0074</strain>
    </source>
</reference>
<evidence type="ECO:0000313" key="2">
    <source>
        <dbReference type="Proteomes" id="UP000639643"/>
    </source>
</evidence>
<comment type="caution">
    <text evidence="1">The sequence shown here is derived from an EMBL/GenBank/DDBJ whole genome shotgun (WGS) entry which is preliminary data.</text>
</comment>
<gene>
    <name evidence="1" type="ORF">CMUS01_02358</name>
</gene>
<sequence length="225" mass="26287">MSSGVMNYRVGVLELKNTKELVHPSVRVRYLYNGLGLDDEGEWQCKALTGREWELIFEKTPPKEDDIRPGRNPRIVDEYKTDHERRLRDHQLVLPEEHISVWERMYIEINEDIFRWQGMSANERKKRWSRGDKIRDLATEAVSYAFGTVNRVVKTTVSMVFSGPPAKYLLKGYPREHGYHDIVSWQRGIDATSRSAKRHSAISYDSYDGYNSDSGDHRHNKGSWN</sequence>
<evidence type="ECO:0000313" key="1">
    <source>
        <dbReference type="EMBL" id="KAF6843145.1"/>
    </source>
</evidence>
<name>A0A8H6NV25_9PEZI</name>
<dbReference type="EMBL" id="WIGM01000049">
    <property type="protein sequence ID" value="KAF6843145.1"/>
    <property type="molecule type" value="Genomic_DNA"/>
</dbReference>
<protein>
    <submittedName>
        <fullName evidence="1">Uncharacterized protein</fullName>
    </submittedName>
</protein>
<dbReference type="Proteomes" id="UP000639643">
    <property type="component" value="Unassembled WGS sequence"/>
</dbReference>
<proteinExistence type="predicted"/>
<organism evidence="1 2">
    <name type="scientific">Colletotrichum musicola</name>
    <dbReference type="NCBI Taxonomy" id="2175873"/>
    <lineage>
        <taxon>Eukaryota</taxon>
        <taxon>Fungi</taxon>
        <taxon>Dikarya</taxon>
        <taxon>Ascomycota</taxon>
        <taxon>Pezizomycotina</taxon>
        <taxon>Sordariomycetes</taxon>
        <taxon>Hypocreomycetidae</taxon>
        <taxon>Glomerellales</taxon>
        <taxon>Glomerellaceae</taxon>
        <taxon>Colletotrichum</taxon>
        <taxon>Colletotrichum orchidearum species complex</taxon>
    </lineage>
</organism>